<evidence type="ECO:0000256" key="3">
    <source>
        <dbReference type="ARBA" id="ARBA00004286"/>
    </source>
</evidence>
<dbReference type="SUPFAM" id="SSF52540">
    <property type="entry name" value="P-loop containing nucleoside triphosphate hydrolases"/>
    <property type="match status" value="1"/>
</dbReference>
<gene>
    <name evidence="17" type="ORF">B0I71DRAFT_146246</name>
</gene>
<organism evidence="17 18">
    <name type="scientific">Yarrowia lipolytica</name>
    <name type="common">Candida lipolytica</name>
    <dbReference type="NCBI Taxonomy" id="4952"/>
    <lineage>
        <taxon>Eukaryota</taxon>
        <taxon>Fungi</taxon>
        <taxon>Dikarya</taxon>
        <taxon>Ascomycota</taxon>
        <taxon>Saccharomycotina</taxon>
        <taxon>Dipodascomycetes</taxon>
        <taxon>Dipodascales</taxon>
        <taxon>Dipodascales incertae sedis</taxon>
        <taxon>Yarrowia</taxon>
    </lineage>
</organism>
<dbReference type="GO" id="GO:0007004">
    <property type="term" value="P:telomere maintenance via telomerase"/>
    <property type="evidence" value="ECO:0007669"/>
    <property type="project" value="TreeGrafter"/>
</dbReference>
<dbReference type="InterPro" id="IPR038729">
    <property type="entry name" value="Rad50/SbcC_AAA"/>
</dbReference>
<evidence type="ECO:0000256" key="13">
    <source>
        <dbReference type="ARBA" id="ARBA00023242"/>
    </source>
</evidence>
<evidence type="ECO:0000313" key="17">
    <source>
        <dbReference type="EMBL" id="RDW26598.1"/>
    </source>
</evidence>
<evidence type="ECO:0000256" key="2">
    <source>
        <dbReference type="ARBA" id="ARBA00004123"/>
    </source>
</evidence>
<evidence type="ECO:0000256" key="14">
    <source>
        <dbReference type="ARBA" id="ARBA00049360"/>
    </source>
</evidence>
<dbReference type="VEuPathDB" id="FungiDB:YALI0_D15246g"/>
<dbReference type="Proteomes" id="UP000256601">
    <property type="component" value="Unassembled WGS sequence"/>
</dbReference>
<keyword evidence="13" id="KW-0539">Nucleus</keyword>
<dbReference type="GO" id="GO:0043047">
    <property type="term" value="F:single-stranded telomeric DNA binding"/>
    <property type="evidence" value="ECO:0007669"/>
    <property type="project" value="TreeGrafter"/>
</dbReference>
<evidence type="ECO:0000256" key="12">
    <source>
        <dbReference type="ARBA" id="ARBA00023204"/>
    </source>
</evidence>
<evidence type="ECO:0000259" key="16">
    <source>
        <dbReference type="Pfam" id="PF13476"/>
    </source>
</evidence>
<evidence type="ECO:0000256" key="7">
    <source>
        <dbReference type="ARBA" id="ARBA00022723"/>
    </source>
</evidence>
<proteinExistence type="inferred from homology"/>
<dbReference type="GO" id="GO:0051880">
    <property type="term" value="F:G-quadruplex DNA binding"/>
    <property type="evidence" value="ECO:0007669"/>
    <property type="project" value="TreeGrafter"/>
</dbReference>
<evidence type="ECO:0000256" key="11">
    <source>
        <dbReference type="ARBA" id="ARBA00023054"/>
    </source>
</evidence>
<dbReference type="AlphaFoldDB" id="A0A371C8H3"/>
<dbReference type="GO" id="GO:0030870">
    <property type="term" value="C:Mre11 complex"/>
    <property type="evidence" value="ECO:0007669"/>
    <property type="project" value="TreeGrafter"/>
</dbReference>
<accession>A0A371C8H3</accession>
<evidence type="ECO:0000256" key="5">
    <source>
        <dbReference type="ARBA" id="ARBA00017893"/>
    </source>
</evidence>
<dbReference type="PANTHER" id="PTHR18867">
    <property type="entry name" value="RAD50"/>
    <property type="match status" value="1"/>
</dbReference>
<evidence type="ECO:0000256" key="4">
    <source>
        <dbReference type="ARBA" id="ARBA00009439"/>
    </source>
</evidence>
<comment type="similarity">
    <text evidence="4">Belongs to the SMC family. RAD50 subfamily.</text>
</comment>
<protein>
    <recommendedName>
        <fullName evidence="5">DNA repair protein RAD50</fullName>
    </recommendedName>
</protein>
<dbReference type="GO" id="GO:0070192">
    <property type="term" value="P:chromosome organization involved in meiotic cell cycle"/>
    <property type="evidence" value="ECO:0007669"/>
    <property type="project" value="TreeGrafter"/>
</dbReference>
<reference evidence="17 18" key="1">
    <citation type="submission" date="2018-07" db="EMBL/GenBank/DDBJ databases">
        <title>Draft Genome Assemblies for Five Robust Yarrowia lipolytica Strains Exhibiting High Lipid Production and Pentose Sugar Utilization and Sugar Alcohol Secretion from Undetoxified Lignocellulosic Biomass Hydrolysates.</title>
        <authorList>
            <consortium name="DOE Joint Genome Institute"/>
            <person name="Walker C."/>
            <person name="Ryu S."/>
            <person name="Na H."/>
            <person name="Zane M."/>
            <person name="LaButti K."/>
            <person name="Lipzen A."/>
            <person name="Haridas S."/>
            <person name="Barry K."/>
            <person name="Grigoriev I.V."/>
            <person name="Quarterman J."/>
            <person name="Slininger P."/>
            <person name="Dien B."/>
            <person name="Trinh C.T."/>
        </authorList>
    </citation>
    <scope>NUCLEOTIDE SEQUENCE [LARGE SCALE GENOMIC DNA]</scope>
    <source>
        <strain evidence="17 18">YB392</strain>
    </source>
</reference>
<comment type="subcellular location">
    <subcellularLocation>
        <location evidence="3">Chromosome</location>
    </subcellularLocation>
    <subcellularLocation>
        <location evidence="2">Nucleus</location>
    </subcellularLocation>
</comment>
<dbReference type="VEuPathDB" id="FungiDB:YALI1_D18555g"/>
<evidence type="ECO:0000256" key="10">
    <source>
        <dbReference type="ARBA" id="ARBA00022833"/>
    </source>
</evidence>
<keyword evidence="9" id="KW-0378">Hydrolase</keyword>
<keyword evidence="12" id="KW-0234">DNA repair</keyword>
<sequence>MSSISKGIRSFDNTERETITFNKPLTLIVGQNGSGKTTIIECLRYATTGDLPPHSKGGAFIHDPKICGEKEVLGQVKLAFTNVNGIQMICTRTMQVLVKKNTRQFKTLEGQLMASNNGERTTVSTRCAELDAQMPLYLGVSKSILDYVIFCHQEESLWPLSEPAVLKKRFDEIFEALKFTKALDSIKSLRKEKNVEIKLQTQTTEYLKADKDRADKAAEKANLLLERIEDYKSQADELETKMEMVTKQSDELFQSNQQFQQFLMTSCRNRCLNSTRD</sequence>
<keyword evidence="10" id="KW-0862">Zinc</keyword>
<keyword evidence="6" id="KW-0158">Chromosome</keyword>
<dbReference type="Pfam" id="PF13476">
    <property type="entry name" value="AAA_23"/>
    <property type="match status" value="1"/>
</dbReference>
<comment type="cofactor">
    <cofactor evidence="1">
        <name>Zn(2+)</name>
        <dbReference type="ChEBI" id="CHEBI:29105"/>
    </cofactor>
</comment>
<evidence type="ECO:0000256" key="6">
    <source>
        <dbReference type="ARBA" id="ARBA00022454"/>
    </source>
</evidence>
<feature type="domain" description="Rad50/SbcC-type AAA" evidence="16">
    <location>
        <begin position="6"/>
        <end position="232"/>
    </location>
</feature>
<dbReference type="GO" id="GO:0003691">
    <property type="term" value="F:double-stranded telomeric DNA binding"/>
    <property type="evidence" value="ECO:0007669"/>
    <property type="project" value="TreeGrafter"/>
</dbReference>
<comment type="catalytic activity">
    <reaction evidence="14">
        <text>ATP + H2O = ADP + phosphate + H(+)</text>
        <dbReference type="Rhea" id="RHEA:13065"/>
        <dbReference type="ChEBI" id="CHEBI:15377"/>
        <dbReference type="ChEBI" id="CHEBI:15378"/>
        <dbReference type="ChEBI" id="CHEBI:30616"/>
        <dbReference type="ChEBI" id="CHEBI:43474"/>
        <dbReference type="ChEBI" id="CHEBI:456216"/>
    </reaction>
</comment>
<dbReference type="EMBL" id="KZ858977">
    <property type="protein sequence ID" value="RDW26598.1"/>
    <property type="molecule type" value="Genomic_DNA"/>
</dbReference>
<evidence type="ECO:0000256" key="9">
    <source>
        <dbReference type="ARBA" id="ARBA00022801"/>
    </source>
</evidence>
<feature type="coiled-coil region" evidence="15">
    <location>
        <begin position="214"/>
        <end position="248"/>
    </location>
</feature>
<keyword evidence="11 15" id="KW-0175">Coiled coil</keyword>
<dbReference type="InterPro" id="IPR027417">
    <property type="entry name" value="P-loop_NTPase"/>
</dbReference>
<dbReference type="GO" id="GO:0000794">
    <property type="term" value="C:condensed nuclear chromosome"/>
    <property type="evidence" value="ECO:0007669"/>
    <property type="project" value="TreeGrafter"/>
</dbReference>
<dbReference type="GO" id="GO:0000722">
    <property type="term" value="P:telomere maintenance via recombination"/>
    <property type="evidence" value="ECO:0007669"/>
    <property type="project" value="TreeGrafter"/>
</dbReference>
<name>A0A371C8H3_YARLL</name>
<evidence type="ECO:0000256" key="8">
    <source>
        <dbReference type="ARBA" id="ARBA00022763"/>
    </source>
</evidence>
<evidence type="ECO:0000256" key="1">
    <source>
        <dbReference type="ARBA" id="ARBA00001947"/>
    </source>
</evidence>
<evidence type="ECO:0000313" key="18">
    <source>
        <dbReference type="Proteomes" id="UP000256601"/>
    </source>
</evidence>
<dbReference type="Gene3D" id="3.40.50.300">
    <property type="entry name" value="P-loop containing nucleotide triphosphate hydrolases"/>
    <property type="match status" value="1"/>
</dbReference>
<evidence type="ECO:0000256" key="15">
    <source>
        <dbReference type="SAM" id="Coils"/>
    </source>
</evidence>
<dbReference type="PANTHER" id="PTHR18867:SF12">
    <property type="entry name" value="DNA REPAIR PROTEIN RAD50"/>
    <property type="match status" value="1"/>
</dbReference>
<dbReference type="GO" id="GO:0016887">
    <property type="term" value="F:ATP hydrolysis activity"/>
    <property type="evidence" value="ECO:0007669"/>
    <property type="project" value="InterPro"/>
</dbReference>
<dbReference type="GO" id="GO:0046872">
    <property type="term" value="F:metal ion binding"/>
    <property type="evidence" value="ECO:0007669"/>
    <property type="project" value="UniProtKB-KW"/>
</dbReference>
<keyword evidence="7" id="KW-0479">Metal-binding</keyword>
<dbReference type="FunFam" id="3.40.50.300:FF:001195">
    <property type="entry name" value="DNA repair protein rad50"/>
    <property type="match status" value="1"/>
</dbReference>
<keyword evidence="8" id="KW-0227">DNA damage</keyword>
<dbReference type="GO" id="GO:0006302">
    <property type="term" value="P:double-strand break repair"/>
    <property type="evidence" value="ECO:0007669"/>
    <property type="project" value="InterPro"/>
</dbReference>